<evidence type="ECO:0000259" key="9">
    <source>
        <dbReference type="Pfam" id="PF17652"/>
    </source>
</evidence>
<evidence type="ECO:0000256" key="3">
    <source>
        <dbReference type="ARBA" id="ARBA00012780"/>
    </source>
</evidence>
<dbReference type="GO" id="GO:0042973">
    <property type="term" value="F:glucan endo-1,3-beta-D-glucosidase activity"/>
    <property type="evidence" value="ECO:0007669"/>
    <property type="project" value="UniProtKB-EC"/>
</dbReference>
<evidence type="ECO:0000256" key="8">
    <source>
        <dbReference type="ARBA" id="ARBA00023326"/>
    </source>
</evidence>
<protein>
    <recommendedName>
        <fullName evidence="3">glucan endo-1,3-beta-D-glucosidase</fullName>
        <ecNumber evidence="3">3.2.1.39</ecNumber>
    </recommendedName>
</protein>
<evidence type="ECO:0000256" key="2">
    <source>
        <dbReference type="ARBA" id="ARBA00010730"/>
    </source>
</evidence>
<evidence type="ECO:0000256" key="4">
    <source>
        <dbReference type="ARBA" id="ARBA00022801"/>
    </source>
</evidence>
<feature type="domain" description="Secretion system C-terminal sorting" evidence="10">
    <location>
        <begin position="941"/>
        <end position="1012"/>
    </location>
</feature>
<dbReference type="Pfam" id="PF17652">
    <property type="entry name" value="Glyco_hydro81C"/>
    <property type="match status" value="1"/>
</dbReference>
<dbReference type="RefSeq" id="WP_114983878.1">
    <property type="nucleotide sequence ID" value="NZ_CP027806.1"/>
</dbReference>
<evidence type="ECO:0000259" key="10">
    <source>
        <dbReference type="Pfam" id="PF18962"/>
    </source>
</evidence>
<name>A0A345UJF5_9BACT</name>
<feature type="domain" description="Glycosyl hydrolase family 81 C-terminal" evidence="9">
    <location>
        <begin position="365"/>
        <end position="685"/>
    </location>
</feature>
<dbReference type="GO" id="GO:0000272">
    <property type="term" value="P:polysaccharide catabolic process"/>
    <property type="evidence" value="ECO:0007669"/>
    <property type="project" value="UniProtKB-KW"/>
</dbReference>
<dbReference type="OrthoDB" id="9800925at2"/>
<dbReference type="NCBIfam" id="TIGR04183">
    <property type="entry name" value="Por_Secre_tail"/>
    <property type="match status" value="1"/>
</dbReference>
<comment type="catalytic activity">
    <reaction evidence="1">
        <text>Hydrolysis of (1-&gt;3)-beta-D-glucosidic linkages in (1-&gt;3)-beta-D-glucans.</text>
        <dbReference type="EC" id="3.2.1.39"/>
    </reaction>
</comment>
<dbReference type="GO" id="GO:0071555">
    <property type="term" value="P:cell wall organization"/>
    <property type="evidence" value="ECO:0007669"/>
    <property type="project" value="UniProtKB-KW"/>
</dbReference>
<comment type="similarity">
    <text evidence="2">Belongs to the glycosyl hydrolase 81 family.</text>
</comment>
<dbReference type="Gene3D" id="2.60.40.4070">
    <property type="match status" value="1"/>
</dbReference>
<dbReference type="PANTHER" id="PTHR31983:SF0">
    <property type="entry name" value="GLUCAN ENDO-1,3-BETA-D-GLUCOSIDASE 2"/>
    <property type="match status" value="1"/>
</dbReference>
<keyword evidence="7" id="KW-0961">Cell wall biogenesis/degradation</keyword>
<proteinExistence type="inferred from homology"/>
<keyword evidence="12" id="KW-1185">Reference proteome</keyword>
<dbReference type="AlphaFoldDB" id="A0A345UJF5"/>
<dbReference type="Pfam" id="PF18962">
    <property type="entry name" value="Por_Secre_tail"/>
    <property type="match status" value="1"/>
</dbReference>
<evidence type="ECO:0000256" key="1">
    <source>
        <dbReference type="ARBA" id="ARBA00000382"/>
    </source>
</evidence>
<evidence type="ECO:0000256" key="5">
    <source>
        <dbReference type="ARBA" id="ARBA00023277"/>
    </source>
</evidence>
<dbReference type="InterPro" id="IPR040720">
    <property type="entry name" value="GH81_C"/>
</dbReference>
<dbReference type="Proteomes" id="UP000254808">
    <property type="component" value="Chromosome"/>
</dbReference>
<dbReference type="GO" id="GO:0052861">
    <property type="term" value="F:endo-1,3(4)-beta-glucanase activity"/>
    <property type="evidence" value="ECO:0007669"/>
    <property type="project" value="InterPro"/>
</dbReference>
<gene>
    <name evidence="11" type="ORF">CYPRO_1351</name>
</gene>
<organism evidence="11 12">
    <name type="scientific">Cyclonatronum proteinivorum</name>
    <dbReference type="NCBI Taxonomy" id="1457365"/>
    <lineage>
        <taxon>Bacteria</taxon>
        <taxon>Pseudomonadati</taxon>
        <taxon>Balneolota</taxon>
        <taxon>Balneolia</taxon>
        <taxon>Balneolales</taxon>
        <taxon>Cyclonatronaceae</taxon>
        <taxon>Cyclonatronum</taxon>
    </lineage>
</organism>
<evidence type="ECO:0000256" key="6">
    <source>
        <dbReference type="ARBA" id="ARBA00023295"/>
    </source>
</evidence>
<reference evidence="11 12" key="1">
    <citation type="submission" date="2018-03" db="EMBL/GenBank/DDBJ databases">
        <title>Phenotypic and genomic properties of Cyclonatronum proteinivorum gen. nov., sp. nov., a haloalkaliphilic bacteroidete from soda lakes possessing Na+-translocating rhodopsin.</title>
        <authorList>
            <person name="Toshchakov S.V."/>
            <person name="Korzhenkov A."/>
            <person name="Samarov N.I."/>
            <person name="Kublanov I.V."/>
            <person name="Muntyan M.S."/>
            <person name="Sorokin D.Y."/>
        </authorList>
    </citation>
    <scope>NUCLEOTIDE SEQUENCE [LARGE SCALE GENOMIC DNA]</scope>
    <source>
        <strain evidence="11 12">Omega</strain>
    </source>
</reference>
<accession>A0A345UJF5</accession>
<dbReference type="InterPro" id="IPR026444">
    <property type="entry name" value="Secre_tail"/>
</dbReference>
<evidence type="ECO:0000313" key="12">
    <source>
        <dbReference type="Proteomes" id="UP000254808"/>
    </source>
</evidence>
<dbReference type="PANTHER" id="PTHR31983">
    <property type="entry name" value="ENDO-1,3(4)-BETA-GLUCANASE 1"/>
    <property type="match status" value="1"/>
</dbReference>
<sequence>MSTSSYRVRQNAVALAFALFILPLYLVLFSAPALQAQTVWVGDGSYRLDLPPGEQGPSIHNGQPAVPLISEHFNQQVTTSDFWSSMLFPFFGDPHSSILYAHPLAMKAAPDGLQMGYTSQPVVADREYVFPYNHHFTVGVQGLNAPDTKTLHYGDWTVTGEWQSHNREMLATLGHGLPFVYFDMSGGPAQITPAAAMNVWHNEGEVLGITIGGEHYGIFAPSGSSWQVSGQLVSSLNNQGFLSVAVLPNNSPETLAFFHARAYAFVTDTQVDWHYDENNSTVTNTYTIETELRDTAEGNLNETITALYRHQWLSTDAPLTSYHYNSPRGEMKVMAGNSFQTTRHFAGVLPSMPDAGAYNRAQLLQQVQQVAQQNLGPGPTYHNGKEMARVAHLIHIADQLGEPAAAAKNQLMDKLKNRLQNWLSVGGGQQYVYNEEWYVLTGYPSDHGANTQINDHHFHHAYAIMSAATIARFDPEWAEQENWGGMINMLVRDANNWRRDDELFPFLRSFDVYAGHSWAAGHGAFGDGNNQESSSEAMNFASAVILWGELTDQPEIRDLGIYLYTTESAAIHQYWFDVDEEVFPDGYPFNALGIVWGNKGNHTTWFGLQPEFIHGINILPVHAGSFYLGEHPEYVLLNYNAASNAAGGQLTLWKDIFWKYLALADADLALSKLQADPNYEVFDGNTRAHTLHWIHNLKTMGRPDFTVSADIPTYGVFTNEAGERSYVAYNAGNSPRLVSFSDGFSMEVPARELRAEIAGEIPDTEVRLPIRFDNETIDWDNHFVNFDGGVSTVIENHDPSGINTTARVGQMVKNDGAPWGGSLIPLDEPLDIEREVTIQVWAPRDNTTLLFKIENAADPSLAFEVNQTIPLSGEWTELTFNLSEADPVVVYDNIVLIFDLGTPGDGSTDFTWFFDNIAYFSPTHTEPETDVPARMALYQNYPNPFNPSTNFRYELPEAAEVRLNVYDLTGRLVATLVDGQQAAGTHEVRFDASHLSSGIYLYRLQSGSQTLSRTFTLLK</sequence>
<evidence type="ECO:0000313" key="11">
    <source>
        <dbReference type="EMBL" id="AXJ00607.1"/>
    </source>
</evidence>
<evidence type="ECO:0000256" key="7">
    <source>
        <dbReference type="ARBA" id="ARBA00023316"/>
    </source>
</evidence>
<keyword evidence="6" id="KW-0326">Glycosidase</keyword>
<dbReference type="PROSITE" id="PS52008">
    <property type="entry name" value="GH81"/>
    <property type="match status" value="1"/>
</dbReference>
<keyword evidence="4" id="KW-0378">Hydrolase</keyword>
<keyword evidence="8" id="KW-0624">Polysaccharide degradation</keyword>
<dbReference type="EC" id="3.2.1.39" evidence="3"/>
<dbReference type="InterPro" id="IPR005200">
    <property type="entry name" value="Endo-beta-glucanase"/>
</dbReference>
<dbReference type="KEGG" id="cprv:CYPRO_1351"/>
<dbReference type="EMBL" id="CP027806">
    <property type="protein sequence ID" value="AXJ00607.1"/>
    <property type="molecule type" value="Genomic_DNA"/>
</dbReference>
<keyword evidence="5" id="KW-0119">Carbohydrate metabolism</keyword>